<protein>
    <submittedName>
        <fullName evidence="9">CUB and sushi domain-containing protein 1-like</fullName>
    </submittedName>
</protein>
<dbReference type="SMART" id="SM00042">
    <property type="entry name" value="CUB"/>
    <property type="match status" value="2"/>
</dbReference>
<reference evidence="9" key="1">
    <citation type="submission" date="2025-08" db="UniProtKB">
        <authorList>
            <consortium name="RefSeq"/>
        </authorList>
    </citation>
    <scope>IDENTIFICATION</scope>
</reference>
<dbReference type="GeneID" id="103077051"/>
<dbReference type="Proteomes" id="UP000265300">
    <property type="component" value="Unplaced"/>
</dbReference>
<gene>
    <name evidence="9" type="primary">LOC103077051</name>
</gene>
<dbReference type="Pfam" id="PF00084">
    <property type="entry name" value="Sushi"/>
    <property type="match status" value="1"/>
</dbReference>
<dbReference type="PROSITE" id="PS50923">
    <property type="entry name" value="SUSHI"/>
    <property type="match status" value="1"/>
</dbReference>
<dbReference type="Pfam" id="PF00431">
    <property type="entry name" value="CUB"/>
    <property type="match status" value="2"/>
</dbReference>
<dbReference type="InterPro" id="IPR000859">
    <property type="entry name" value="CUB_dom"/>
</dbReference>
<comment type="caution">
    <text evidence="4">Lacks conserved residue(s) required for the propagation of feature annotation.</text>
</comment>
<keyword evidence="8" id="KW-1185">Reference proteome</keyword>
<dbReference type="KEGG" id="lve:103077051"/>
<feature type="region of interest" description="Disordered" evidence="5">
    <location>
        <begin position="1"/>
        <end position="41"/>
    </location>
</feature>
<dbReference type="CDD" id="cd00041">
    <property type="entry name" value="CUB"/>
    <property type="match status" value="2"/>
</dbReference>
<feature type="compositionally biased region" description="Basic and acidic residues" evidence="5">
    <location>
        <begin position="14"/>
        <end position="29"/>
    </location>
</feature>
<dbReference type="RefSeq" id="XP_007469052.1">
    <property type="nucleotide sequence ID" value="XM_007468990.1"/>
</dbReference>
<dbReference type="InterPro" id="IPR035914">
    <property type="entry name" value="Sperma_CUB_dom_sf"/>
</dbReference>
<dbReference type="CDD" id="cd00033">
    <property type="entry name" value="CCP"/>
    <property type="match status" value="1"/>
</dbReference>
<evidence type="ECO:0000256" key="3">
    <source>
        <dbReference type="ARBA" id="ARBA00023157"/>
    </source>
</evidence>
<dbReference type="InterPro" id="IPR035976">
    <property type="entry name" value="Sushi/SCR/CCP_sf"/>
</dbReference>
<dbReference type="FunFam" id="2.60.120.290:FF:000001">
    <property type="entry name" value="CUB and sushi domain-containing protein 3 isoform X1"/>
    <property type="match status" value="2"/>
</dbReference>
<keyword evidence="1" id="KW-0732">Signal</keyword>
<dbReference type="PROSITE" id="PS01180">
    <property type="entry name" value="CUB"/>
    <property type="match status" value="2"/>
</dbReference>
<organism evidence="8 9">
    <name type="scientific">Lipotes vexillifer</name>
    <name type="common">Yangtze river dolphin</name>
    <dbReference type="NCBI Taxonomy" id="118797"/>
    <lineage>
        <taxon>Eukaryota</taxon>
        <taxon>Metazoa</taxon>
        <taxon>Chordata</taxon>
        <taxon>Craniata</taxon>
        <taxon>Vertebrata</taxon>
        <taxon>Euteleostomi</taxon>
        <taxon>Mammalia</taxon>
        <taxon>Eutheria</taxon>
        <taxon>Laurasiatheria</taxon>
        <taxon>Artiodactyla</taxon>
        <taxon>Whippomorpha</taxon>
        <taxon>Cetacea</taxon>
        <taxon>Odontoceti</taxon>
        <taxon>Lipotidae</taxon>
        <taxon>Lipotes</taxon>
    </lineage>
</organism>
<feature type="domain" description="CUB" evidence="6">
    <location>
        <begin position="251"/>
        <end position="355"/>
    </location>
</feature>
<dbReference type="InterPro" id="IPR000436">
    <property type="entry name" value="Sushi_SCR_CCP_dom"/>
</dbReference>
<keyword evidence="2" id="KW-0677">Repeat</keyword>
<keyword evidence="4" id="KW-0768">Sushi</keyword>
<dbReference type="PANTHER" id="PTHR24251">
    <property type="entry name" value="OVOCHYMASE-RELATED"/>
    <property type="match status" value="1"/>
</dbReference>
<dbReference type="SUPFAM" id="SSF49854">
    <property type="entry name" value="Spermadhesin, CUB domain"/>
    <property type="match status" value="2"/>
</dbReference>
<feature type="domain" description="CUB" evidence="6">
    <location>
        <begin position="75"/>
        <end position="183"/>
    </location>
</feature>
<evidence type="ECO:0000256" key="1">
    <source>
        <dbReference type="ARBA" id="ARBA00022729"/>
    </source>
</evidence>
<sequence length="431" mass="47205">MGRESQKSQKNPKQKVESPRKGILRHDPSTIHPFPNNADPEIANETVEDKDARKLSFCAPVPDRISRDRVLGQNCGGLVQGPNGTIESPGFPHGYPNYANCTWIIITGERNRIQLSFHTFALEEDFDILSVYDGHHHYTVFRTQLSGFQLPSCIVSTGSILTLWFTTDFAVSAQGFKALYEVLPSHTCGNPGEILKGVLHGTRFNIGDKIRYSCLSGYILEGHAILTCIVSPGNGASWDFPAPFCRAEGACGGTLRGTSGSISSPYFPSEYENNADCTWTILAEPGDTIALVFTDFQLEDGYDFLEISGTEAPSIWLTGMNLPSPVISSKNWLRLHFTSDSNHRRKGFNAQFQGFIPGDCWNPSQCCRGDPSPGTQSMHITSHHQHLPLSLLPLDPEGLPRTPVALTATTDVLKLLALRTTGLATSQITAI</sequence>
<dbReference type="InParanoid" id="A0A340Y9F8"/>
<accession>A0A340Y9F8</accession>
<evidence type="ECO:0000256" key="5">
    <source>
        <dbReference type="SAM" id="MobiDB-lite"/>
    </source>
</evidence>
<dbReference type="SMART" id="SM00032">
    <property type="entry name" value="CCP"/>
    <property type="match status" value="1"/>
</dbReference>
<evidence type="ECO:0000259" key="6">
    <source>
        <dbReference type="PROSITE" id="PS01180"/>
    </source>
</evidence>
<dbReference type="Gene3D" id="2.10.70.10">
    <property type="entry name" value="Complement Module, domain 1"/>
    <property type="match status" value="1"/>
</dbReference>
<feature type="domain" description="Sushi" evidence="7">
    <location>
        <begin position="186"/>
        <end position="247"/>
    </location>
</feature>
<keyword evidence="3" id="KW-1015">Disulfide bond</keyword>
<evidence type="ECO:0000313" key="9">
    <source>
        <dbReference type="RefSeq" id="XP_007469052.1"/>
    </source>
</evidence>
<proteinExistence type="predicted"/>
<evidence type="ECO:0000256" key="4">
    <source>
        <dbReference type="PROSITE-ProRule" id="PRU00302"/>
    </source>
</evidence>
<dbReference type="STRING" id="118797.A0A340Y9F8"/>
<dbReference type="Gene3D" id="2.60.120.290">
    <property type="entry name" value="Spermadhesin, CUB domain"/>
    <property type="match status" value="2"/>
</dbReference>
<dbReference type="AlphaFoldDB" id="A0A340Y9F8"/>
<dbReference type="PANTHER" id="PTHR24251:SF37">
    <property type="entry name" value="CUB DOMAIN-CONTAINING PROTEIN"/>
    <property type="match status" value="1"/>
</dbReference>
<evidence type="ECO:0000259" key="7">
    <source>
        <dbReference type="PROSITE" id="PS50923"/>
    </source>
</evidence>
<evidence type="ECO:0000256" key="2">
    <source>
        <dbReference type="ARBA" id="ARBA00022737"/>
    </source>
</evidence>
<name>A0A340Y9F8_LIPVE</name>
<dbReference type="SUPFAM" id="SSF57535">
    <property type="entry name" value="Complement control module/SCR domain"/>
    <property type="match status" value="1"/>
</dbReference>
<evidence type="ECO:0000313" key="8">
    <source>
        <dbReference type="Proteomes" id="UP000265300"/>
    </source>
</evidence>